<evidence type="ECO:0000313" key="11">
    <source>
        <dbReference type="Proteomes" id="UP000002866"/>
    </source>
</evidence>
<dbReference type="GO" id="GO:0000301">
    <property type="term" value="P:retrograde transport, vesicle recycling within Golgi"/>
    <property type="evidence" value="ECO:0007669"/>
    <property type="project" value="EnsemblFungi"/>
</dbReference>
<keyword evidence="5" id="KW-0333">Golgi apparatus</keyword>
<dbReference type="RefSeq" id="XP_004179852.1">
    <property type="nucleotide sequence ID" value="XM_004179804.1"/>
</dbReference>
<dbReference type="GO" id="GO:0006888">
    <property type="term" value="P:endoplasmic reticulum to Golgi vesicle-mediated transport"/>
    <property type="evidence" value="ECO:0007669"/>
    <property type="project" value="EnsemblFungi"/>
</dbReference>
<feature type="domain" description="Conserved oligomeric Golgi complex subunit 2 N-terminal" evidence="8">
    <location>
        <begin position="74"/>
        <end position="130"/>
    </location>
</feature>
<evidence type="ECO:0000256" key="6">
    <source>
        <dbReference type="ARBA" id="ARBA00023136"/>
    </source>
</evidence>
<dbReference type="FunCoup" id="I2H1T1">
    <property type="interactions" value="79"/>
</dbReference>
<dbReference type="InParanoid" id="I2H1T1"/>
<feature type="domain" description="Conserved oligomeric Golgi complex subunit 2 C-terminal" evidence="9">
    <location>
        <begin position="152"/>
        <end position="290"/>
    </location>
</feature>
<dbReference type="GeneID" id="14495313"/>
<dbReference type="InterPro" id="IPR024602">
    <property type="entry name" value="COG_su2_N"/>
</dbReference>
<dbReference type="GO" id="GO:0032258">
    <property type="term" value="P:cytoplasm to vacuole targeting by the Cvt pathway"/>
    <property type="evidence" value="ECO:0007669"/>
    <property type="project" value="EnsemblFungi"/>
</dbReference>
<dbReference type="GO" id="GO:0017119">
    <property type="term" value="C:Golgi transport complex"/>
    <property type="evidence" value="ECO:0007669"/>
    <property type="project" value="EnsemblFungi"/>
</dbReference>
<protein>
    <recommendedName>
        <fullName evidence="2">Conserved oligomeric Golgi complex subunit 2</fullName>
    </recommendedName>
    <alternativeName>
        <fullName evidence="7">Component of oligomeric Golgi complex 2</fullName>
    </alternativeName>
</protein>
<evidence type="ECO:0000256" key="3">
    <source>
        <dbReference type="ARBA" id="ARBA00022448"/>
    </source>
</evidence>
<evidence type="ECO:0000259" key="8">
    <source>
        <dbReference type="Pfam" id="PF06148"/>
    </source>
</evidence>
<gene>
    <name evidence="10" type="primary">TBLA0C05360</name>
    <name evidence="10" type="ORF">TBLA_0C05360</name>
</gene>
<dbReference type="OrthoDB" id="4034328at2759"/>
<keyword evidence="3" id="KW-0813">Transport</keyword>
<sequence length="303" mass="34565">MSIEEALGFKIDSNLGLSQNLNMELPTAAEVSRDLFAEEADTLTEKYKDSVGKSDDCSSFHSNNFTSENLNAEKKLEHLVDKFDVNEFLMRNNFEYTPLDSLIRDMDTLSGVIDSTLVEEVSENYGPYLEFCNTYSADDNEVLLELQRAKSDISNFKENLDKVTNKELARSKEVITDTLEYLHRLDEMGQLLENHTKLAESLSIATKLGKTLHLLCGIDELNQTVCNSLILQSYKQVKRSNELLVSLADISSLRMRDLRNEYNDMIQTFQISLKLLTDRCLNEPKKYRSLADTLLKTLGQMKN</sequence>
<dbReference type="GO" id="GO:0000425">
    <property type="term" value="P:pexophagy"/>
    <property type="evidence" value="ECO:0007669"/>
    <property type="project" value="EnsemblFungi"/>
</dbReference>
<dbReference type="AlphaFoldDB" id="I2H1T1"/>
<keyword evidence="6" id="KW-0472">Membrane</keyword>
<evidence type="ECO:0000259" key="9">
    <source>
        <dbReference type="Pfam" id="PF22431"/>
    </source>
</evidence>
<dbReference type="EMBL" id="HE806318">
    <property type="protein sequence ID" value="CCH60333.1"/>
    <property type="molecule type" value="Genomic_DNA"/>
</dbReference>
<dbReference type="KEGG" id="tbl:TBLA_0C05360"/>
<dbReference type="Pfam" id="PF06148">
    <property type="entry name" value="COG2_N"/>
    <property type="match status" value="1"/>
</dbReference>
<evidence type="ECO:0000256" key="2">
    <source>
        <dbReference type="ARBA" id="ARBA00020977"/>
    </source>
</evidence>
<dbReference type="GO" id="GO:0000139">
    <property type="term" value="C:Golgi membrane"/>
    <property type="evidence" value="ECO:0007669"/>
    <property type="project" value="UniProtKB-SubCell"/>
</dbReference>
<accession>I2H1T1</accession>
<dbReference type="InterPro" id="IPR054494">
    <property type="entry name" value="COG2_C"/>
</dbReference>
<evidence type="ECO:0000313" key="10">
    <source>
        <dbReference type="EMBL" id="CCH60333.1"/>
    </source>
</evidence>
<evidence type="ECO:0000256" key="5">
    <source>
        <dbReference type="ARBA" id="ARBA00023034"/>
    </source>
</evidence>
<keyword evidence="4" id="KW-0653">Protein transport</keyword>
<reference evidence="10 11" key="1">
    <citation type="journal article" date="2011" name="Proc. Natl. Acad. Sci. U.S.A.">
        <title>Evolutionary erosion of yeast sex chromosomes by mating-type switching accidents.</title>
        <authorList>
            <person name="Gordon J.L."/>
            <person name="Armisen D."/>
            <person name="Proux-Wera E."/>
            <person name="Oheigeartaigh S.S."/>
            <person name="Byrne K.P."/>
            <person name="Wolfe K.H."/>
        </authorList>
    </citation>
    <scope>NUCLEOTIDE SEQUENCE [LARGE SCALE GENOMIC DNA]</scope>
    <source>
        <strain evidence="11">ATCC 34711 / CBS 6284 / DSM 70876 / NBRC 10599 / NRRL Y-10934 / UCD 77-7</strain>
    </source>
</reference>
<evidence type="ECO:0000256" key="1">
    <source>
        <dbReference type="ARBA" id="ARBA00004395"/>
    </source>
</evidence>
<evidence type="ECO:0000256" key="7">
    <source>
        <dbReference type="ARBA" id="ARBA00031344"/>
    </source>
</evidence>
<dbReference type="HOGENOM" id="CLU_095072_0_0_1"/>
<dbReference type="eggNOG" id="ENOG502RYA4">
    <property type="taxonomic scope" value="Eukaryota"/>
</dbReference>
<organism evidence="10 11">
    <name type="scientific">Henningerozyma blattae (strain ATCC 34711 / CBS 6284 / DSM 70876 / NBRC 10599 / NRRL Y-10934 / UCD 77-7)</name>
    <name type="common">Yeast</name>
    <name type="synonym">Tetrapisispora blattae</name>
    <dbReference type="NCBI Taxonomy" id="1071380"/>
    <lineage>
        <taxon>Eukaryota</taxon>
        <taxon>Fungi</taxon>
        <taxon>Dikarya</taxon>
        <taxon>Ascomycota</taxon>
        <taxon>Saccharomycotina</taxon>
        <taxon>Saccharomycetes</taxon>
        <taxon>Saccharomycetales</taxon>
        <taxon>Saccharomycetaceae</taxon>
        <taxon>Henningerozyma</taxon>
    </lineage>
</organism>
<proteinExistence type="predicted"/>
<dbReference type="Gene3D" id="1.20.58.1240">
    <property type="match status" value="1"/>
</dbReference>
<evidence type="ECO:0000256" key="4">
    <source>
        <dbReference type="ARBA" id="ARBA00022927"/>
    </source>
</evidence>
<comment type="subcellular location">
    <subcellularLocation>
        <location evidence="1">Golgi apparatus membrane</location>
        <topology evidence="1">Peripheral membrane protein</topology>
    </subcellularLocation>
</comment>
<keyword evidence="11" id="KW-1185">Reference proteome</keyword>
<dbReference type="STRING" id="1071380.I2H1T1"/>
<dbReference type="Pfam" id="PF22431">
    <property type="entry name" value="COG2p_C"/>
    <property type="match status" value="1"/>
</dbReference>
<dbReference type="Proteomes" id="UP000002866">
    <property type="component" value="Chromosome 3"/>
</dbReference>
<name>I2H1T1_HENB6</name>